<sequence length="115" mass="13019">SHSEVLTGKELPCNLKWATASLSDLNIPKDIVKTEETGVNNQYIIRGNFVNETDYVLGRFDNSEDVKTIFLPFFGVKDENSTVNSTFEFMVNPNRCYTKLADKTPCPHEKELLVS</sequence>
<dbReference type="EMBL" id="CAJVCH010018557">
    <property type="protein sequence ID" value="CAG7685733.1"/>
    <property type="molecule type" value="Genomic_DNA"/>
</dbReference>
<evidence type="ECO:0000313" key="1">
    <source>
        <dbReference type="EMBL" id="CAG7685733.1"/>
    </source>
</evidence>
<accession>A0A8J2JB70</accession>
<keyword evidence="2" id="KW-1185">Reference proteome</keyword>
<name>A0A8J2JB70_9HEXA</name>
<reference evidence="1" key="1">
    <citation type="submission" date="2021-06" db="EMBL/GenBank/DDBJ databases">
        <authorList>
            <person name="Hodson N. C."/>
            <person name="Mongue J. A."/>
            <person name="Jaron S. K."/>
        </authorList>
    </citation>
    <scope>NUCLEOTIDE SEQUENCE</scope>
</reference>
<feature type="non-terminal residue" evidence="1">
    <location>
        <position position="115"/>
    </location>
</feature>
<feature type="non-terminal residue" evidence="1">
    <location>
        <position position="1"/>
    </location>
</feature>
<dbReference type="Proteomes" id="UP000708208">
    <property type="component" value="Unassembled WGS sequence"/>
</dbReference>
<organism evidence="1 2">
    <name type="scientific">Allacma fusca</name>
    <dbReference type="NCBI Taxonomy" id="39272"/>
    <lineage>
        <taxon>Eukaryota</taxon>
        <taxon>Metazoa</taxon>
        <taxon>Ecdysozoa</taxon>
        <taxon>Arthropoda</taxon>
        <taxon>Hexapoda</taxon>
        <taxon>Collembola</taxon>
        <taxon>Symphypleona</taxon>
        <taxon>Sminthuridae</taxon>
        <taxon>Allacma</taxon>
    </lineage>
</organism>
<proteinExistence type="predicted"/>
<dbReference type="AlphaFoldDB" id="A0A8J2JB70"/>
<protein>
    <submittedName>
        <fullName evidence="1">Uncharacterized protein</fullName>
    </submittedName>
</protein>
<evidence type="ECO:0000313" key="2">
    <source>
        <dbReference type="Proteomes" id="UP000708208"/>
    </source>
</evidence>
<gene>
    <name evidence="1" type="ORF">AFUS01_LOCUS3133</name>
</gene>
<comment type="caution">
    <text evidence="1">The sequence shown here is derived from an EMBL/GenBank/DDBJ whole genome shotgun (WGS) entry which is preliminary data.</text>
</comment>